<name>A0A554XFF9_9BURK</name>
<proteinExistence type="predicted"/>
<evidence type="ECO:0000313" key="3">
    <source>
        <dbReference type="EMBL" id="TSE34555.1"/>
    </source>
</evidence>
<sequence length="135" mass="14341">MNAMRLFHARRPWRLLAAVALTMAGTAQAADVYWSVGVYQPGVSVRVGNTPPLVWATAPTVVVAPPVVVATPVMVAPPARVVTAPPALVVAPGVVYGVPPGHLKHKHGHRSHGRGYDAVVWAGSPYHAESWHGRR</sequence>
<evidence type="ECO:0000256" key="1">
    <source>
        <dbReference type="SAM" id="Phobius"/>
    </source>
</evidence>
<keyword evidence="4" id="KW-1185">Reference proteome</keyword>
<keyword evidence="1" id="KW-1133">Transmembrane helix</keyword>
<feature type="signal peptide" evidence="2">
    <location>
        <begin position="1"/>
        <end position="29"/>
    </location>
</feature>
<gene>
    <name evidence="3" type="ORF">Tchar_01325</name>
</gene>
<comment type="caution">
    <text evidence="3">The sequence shown here is derived from an EMBL/GenBank/DDBJ whole genome shotgun (WGS) entry which is preliminary data.</text>
</comment>
<dbReference type="EMBL" id="VJON01000017">
    <property type="protein sequence ID" value="TSE34555.1"/>
    <property type="molecule type" value="Genomic_DNA"/>
</dbReference>
<reference evidence="3 4" key="1">
    <citation type="submission" date="2019-07" db="EMBL/GenBank/DDBJ databases">
        <title>Tepidimonas charontis SPSP-6 draft genome.</title>
        <authorList>
            <person name="Da Costa M.S."/>
            <person name="Froufe H.J.C."/>
            <person name="Egas C."/>
            <person name="Albuquerque L."/>
        </authorList>
    </citation>
    <scope>NUCLEOTIDE SEQUENCE [LARGE SCALE GENOMIC DNA]</scope>
    <source>
        <strain evidence="3 4">SPSP-6</strain>
    </source>
</reference>
<evidence type="ECO:0008006" key="5">
    <source>
        <dbReference type="Google" id="ProtNLM"/>
    </source>
</evidence>
<keyword evidence="1" id="KW-0812">Transmembrane</keyword>
<feature type="transmembrane region" description="Helical" evidence="1">
    <location>
        <begin position="53"/>
        <end position="75"/>
    </location>
</feature>
<keyword evidence="2" id="KW-0732">Signal</keyword>
<feature type="chain" id="PRO_5022026422" description="PXPV repeat (3 copies)" evidence="2">
    <location>
        <begin position="30"/>
        <end position="135"/>
    </location>
</feature>
<protein>
    <recommendedName>
        <fullName evidence="5">PXPV repeat (3 copies)</fullName>
    </recommendedName>
</protein>
<accession>A0A554XFF9</accession>
<evidence type="ECO:0000313" key="4">
    <source>
        <dbReference type="Proteomes" id="UP000318294"/>
    </source>
</evidence>
<dbReference type="RefSeq" id="WP_144328282.1">
    <property type="nucleotide sequence ID" value="NZ_VJON01000017.1"/>
</dbReference>
<dbReference type="Proteomes" id="UP000318294">
    <property type="component" value="Unassembled WGS sequence"/>
</dbReference>
<evidence type="ECO:0000256" key="2">
    <source>
        <dbReference type="SAM" id="SignalP"/>
    </source>
</evidence>
<dbReference type="AlphaFoldDB" id="A0A554XFF9"/>
<organism evidence="3 4">
    <name type="scientific">Tepidimonas charontis</name>
    <dbReference type="NCBI Taxonomy" id="2267262"/>
    <lineage>
        <taxon>Bacteria</taxon>
        <taxon>Pseudomonadati</taxon>
        <taxon>Pseudomonadota</taxon>
        <taxon>Betaproteobacteria</taxon>
        <taxon>Burkholderiales</taxon>
        <taxon>Tepidimonas</taxon>
    </lineage>
</organism>
<keyword evidence="1" id="KW-0472">Membrane</keyword>